<keyword evidence="3" id="KW-0238">DNA-binding</keyword>
<dbReference type="InterPro" id="IPR005119">
    <property type="entry name" value="LysR_subst-bd"/>
</dbReference>
<dbReference type="OrthoDB" id="79118at2"/>
<dbReference type="Pfam" id="PF03466">
    <property type="entry name" value="LysR_substrate"/>
    <property type="match status" value="1"/>
</dbReference>
<dbReference type="GO" id="GO:0003677">
    <property type="term" value="F:DNA binding"/>
    <property type="evidence" value="ECO:0007669"/>
    <property type="project" value="UniProtKB-KW"/>
</dbReference>
<feature type="domain" description="HTH lysR-type" evidence="5">
    <location>
        <begin position="3"/>
        <end position="60"/>
    </location>
</feature>
<keyword evidence="7" id="KW-1185">Reference proteome</keyword>
<proteinExistence type="inferred from homology"/>
<evidence type="ECO:0000256" key="3">
    <source>
        <dbReference type="ARBA" id="ARBA00023125"/>
    </source>
</evidence>
<name>A0A1W7D337_9ACTN</name>
<dbReference type="EMBL" id="CP021121">
    <property type="protein sequence ID" value="ARQ71481.1"/>
    <property type="molecule type" value="Genomic_DNA"/>
</dbReference>
<dbReference type="InterPro" id="IPR036388">
    <property type="entry name" value="WH-like_DNA-bd_sf"/>
</dbReference>
<dbReference type="FunFam" id="1.10.10.10:FF:000001">
    <property type="entry name" value="LysR family transcriptional regulator"/>
    <property type="match status" value="1"/>
</dbReference>
<evidence type="ECO:0000256" key="1">
    <source>
        <dbReference type="ARBA" id="ARBA00009437"/>
    </source>
</evidence>
<comment type="similarity">
    <text evidence="1">Belongs to the LysR transcriptional regulatory family.</text>
</comment>
<dbReference type="GO" id="GO:0032993">
    <property type="term" value="C:protein-DNA complex"/>
    <property type="evidence" value="ECO:0007669"/>
    <property type="project" value="TreeGrafter"/>
</dbReference>
<dbReference type="PROSITE" id="PS50931">
    <property type="entry name" value="HTH_LYSR"/>
    <property type="match status" value="1"/>
</dbReference>
<dbReference type="SUPFAM" id="SSF53850">
    <property type="entry name" value="Periplasmic binding protein-like II"/>
    <property type="match status" value="1"/>
</dbReference>
<dbReference type="InterPro" id="IPR036390">
    <property type="entry name" value="WH_DNA-bd_sf"/>
</dbReference>
<sequence>MDVDTRLLRYFVAVAEEGTLTRAAERLHVSQPALTKQIRQLETLLGTRLFTRSRAGMALTEAGRALAGRAPGLLADLDLATRATRAAAARARRVLRVGYLASAANEATQEIVAEFTRRRPDWRAEMRQATWADPTGGLAAGDVDVALVRLPAPGQDLPAQDGLRVAELLTEPRWVALPATHPLAGREVVPFPELLDEPFVAAPAGTGLWRDYWLATAERDGRPVRVGAVTERPDDWLSAIANGYGVALAPASAARFYARPGVVYRPVRDVPPSRIGVAWAPDSAGPAVRDFVRACLAVCRGPAAREPSAPPPRDPPGR</sequence>
<evidence type="ECO:0000256" key="4">
    <source>
        <dbReference type="ARBA" id="ARBA00023163"/>
    </source>
</evidence>
<evidence type="ECO:0000256" key="2">
    <source>
        <dbReference type="ARBA" id="ARBA00023015"/>
    </source>
</evidence>
<organism evidence="6 7">
    <name type="scientific">Streptomyces marincola</name>
    <dbReference type="NCBI Taxonomy" id="2878388"/>
    <lineage>
        <taxon>Bacteria</taxon>
        <taxon>Bacillati</taxon>
        <taxon>Actinomycetota</taxon>
        <taxon>Actinomycetes</taxon>
        <taxon>Kitasatosporales</taxon>
        <taxon>Streptomycetaceae</taxon>
        <taxon>Streptomyces</taxon>
    </lineage>
</organism>
<dbReference type="KEGG" id="smao:CAG99_23990"/>
<reference evidence="6 7" key="1">
    <citation type="submission" date="2017-05" db="EMBL/GenBank/DDBJ databases">
        <title>Complete genome sequence of Streptomyces sp. SCSIO 03032 revealed the diverse biosynthetic pathways for its bioactive secondary metabolites.</title>
        <authorList>
            <person name="Ma L."/>
            <person name="Zhu Y."/>
            <person name="Zhang W."/>
            <person name="Zhang G."/>
            <person name="Tian X."/>
            <person name="Zhang S."/>
            <person name="Zhang C."/>
        </authorList>
    </citation>
    <scope>NUCLEOTIDE SEQUENCE [LARGE SCALE GENOMIC DNA]</scope>
    <source>
        <strain evidence="6 7">SCSIO 03032</strain>
    </source>
</reference>
<dbReference type="CDD" id="cd08414">
    <property type="entry name" value="PBP2_LTTR_aromatics_like"/>
    <property type="match status" value="1"/>
</dbReference>
<dbReference type="PANTHER" id="PTHR30346:SF0">
    <property type="entry name" value="HCA OPERON TRANSCRIPTIONAL ACTIVATOR HCAR"/>
    <property type="match status" value="1"/>
</dbReference>
<dbReference type="Gene3D" id="3.40.190.10">
    <property type="entry name" value="Periplasmic binding protein-like II"/>
    <property type="match status" value="2"/>
</dbReference>
<dbReference type="Pfam" id="PF00126">
    <property type="entry name" value="HTH_1"/>
    <property type="match status" value="1"/>
</dbReference>
<dbReference type="InterPro" id="IPR000847">
    <property type="entry name" value="LysR_HTH_N"/>
</dbReference>
<dbReference type="PRINTS" id="PR00039">
    <property type="entry name" value="HTHLYSR"/>
</dbReference>
<dbReference type="AlphaFoldDB" id="A0A1W7D337"/>
<dbReference type="SUPFAM" id="SSF46785">
    <property type="entry name" value="Winged helix' DNA-binding domain"/>
    <property type="match status" value="1"/>
</dbReference>
<evidence type="ECO:0000259" key="5">
    <source>
        <dbReference type="PROSITE" id="PS50931"/>
    </source>
</evidence>
<evidence type="ECO:0000313" key="6">
    <source>
        <dbReference type="EMBL" id="ARQ71481.1"/>
    </source>
</evidence>
<dbReference type="Gene3D" id="1.10.10.10">
    <property type="entry name" value="Winged helix-like DNA-binding domain superfamily/Winged helix DNA-binding domain"/>
    <property type="match status" value="1"/>
</dbReference>
<gene>
    <name evidence="6" type="ORF">CAG99_23990</name>
</gene>
<evidence type="ECO:0000313" key="7">
    <source>
        <dbReference type="Proteomes" id="UP000194218"/>
    </source>
</evidence>
<keyword evidence="2" id="KW-0805">Transcription regulation</keyword>
<accession>A0A1W7D337</accession>
<dbReference type="GO" id="GO:0003700">
    <property type="term" value="F:DNA-binding transcription factor activity"/>
    <property type="evidence" value="ECO:0007669"/>
    <property type="project" value="InterPro"/>
</dbReference>
<dbReference type="RefSeq" id="WP_086161322.1">
    <property type="nucleotide sequence ID" value="NZ_CP021121.1"/>
</dbReference>
<keyword evidence="4" id="KW-0804">Transcription</keyword>
<protein>
    <submittedName>
        <fullName evidence="6">LysR family transcriptional regulator</fullName>
    </submittedName>
</protein>
<dbReference type="PANTHER" id="PTHR30346">
    <property type="entry name" value="TRANSCRIPTIONAL DUAL REGULATOR HCAR-RELATED"/>
    <property type="match status" value="1"/>
</dbReference>
<dbReference type="Proteomes" id="UP000194218">
    <property type="component" value="Chromosome"/>
</dbReference>